<dbReference type="RefSeq" id="WP_078766747.1">
    <property type="nucleotide sequence ID" value="NZ_FUXZ01000011.1"/>
</dbReference>
<dbReference type="CDD" id="cd07043">
    <property type="entry name" value="STAS_anti-anti-sigma_factors"/>
    <property type="match status" value="1"/>
</dbReference>
<dbReference type="EMBL" id="FUXZ01000011">
    <property type="protein sequence ID" value="SKA69634.1"/>
    <property type="molecule type" value="Genomic_DNA"/>
</dbReference>
<dbReference type="InterPro" id="IPR003658">
    <property type="entry name" value="Anti-sigma_ant"/>
</dbReference>
<sequence length="104" mass="11706">MSCNAKIINDELVVEVNENIDTSSVDRIGEEIIAIVDEHQKDNLTLDVKNMEYISSAGLRLLIRIKKGGVSLKIINSSKDVYDIFHITGFTDMFDIEKPDYGTE</sequence>
<evidence type="ECO:0000313" key="5">
    <source>
        <dbReference type="Proteomes" id="UP000190814"/>
    </source>
</evidence>
<name>A0A1T4VXB7_9FIRM</name>
<dbReference type="PROSITE" id="PS50801">
    <property type="entry name" value="STAS"/>
    <property type="match status" value="1"/>
</dbReference>
<feature type="domain" description="STAS" evidence="3">
    <location>
        <begin position="1"/>
        <end position="104"/>
    </location>
</feature>
<accession>A0A1T4VXB7</accession>
<reference evidence="4 5" key="1">
    <citation type="submission" date="2017-02" db="EMBL/GenBank/DDBJ databases">
        <authorList>
            <person name="Peterson S.W."/>
        </authorList>
    </citation>
    <scope>NUCLEOTIDE SEQUENCE [LARGE SCALE GENOMIC DNA]</scope>
    <source>
        <strain evidence="4 5">ATCC 35992</strain>
    </source>
</reference>
<keyword evidence="5" id="KW-1185">Reference proteome</keyword>
<dbReference type="OrthoDB" id="9794628at2"/>
<dbReference type="PANTHER" id="PTHR33495">
    <property type="entry name" value="ANTI-SIGMA FACTOR ANTAGONIST TM_1081-RELATED-RELATED"/>
    <property type="match status" value="1"/>
</dbReference>
<dbReference type="Gene3D" id="3.30.750.24">
    <property type="entry name" value="STAS domain"/>
    <property type="match status" value="1"/>
</dbReference>
<dbReference type="NCBIfam" id="TIGR00377">
    <property type="entry name" value="ant_ant_sig"/>
    <property type="match status" value="1"/>
</dbReference>
<dbReference type="InterPro" id="IPR002645">
    <property type="entry name" value="STAS_dom"/>
</dbReference>
<dbReference type="STRING" id="39495.SAMN02745111_01904"/>
<dbReference type="GO" id="GO:0043856">
    <property type="term" value="F:anti-sigma factor antagonist activity"/>
    <property type="evidence" value="ECO:0007669"/>
    <property type="project" value="InterPro"/>
</dbReference>
<evidence type="ECO:0000259" key="3">
    <source>
        <dbReference type="PROSITE" id="PS50801"/>
    </source>
</evidence>
<evidence type="ECO:0000256" key="2">
    <source>
        <dbReference type="RuleBase" id="RU003749"/>
    </source>
</evidence>
<protein>
    <recommendedName>
        <fullName evidence="2">Anti-sigma factor antagonist</fullName>
    </recommendedName>
</protein>
<dbReference type="Proteomes" id="UP000190814">
    <property type="component" value="Unassembled WGS sequence"/>
</dbReference>
<dbReference type="SUPFAM" id="SSF52091">
    <property type="entry name" value="SpoIIaa-like"/>
    <property type="match status" value="1"/>
</dbReference>
<organism evidence="4 5">
    <name type="scientific">Eubacterium uniforme</name>
    <dbReference type="NCBI Taxonomy" id="39495"/>
    <lineage>
        <taxon>Bacteria</taxon>
        <taxon>Bacillati</taxon>
        <taxon>Bacillota</taxon>
        <taxon>Clostridia</taxon>
        <taxon>Eubacteriales</taxon>
        <taxon>Eubacteriaceae</taxon>
        <taxon>Eubacterium</taxon>
    </lineage>
</organism>
<proteinExistence type="inferred from homology"/>
<comment type="similarity">
    <text evidence="1 2">Belongs to the anti-sigma-factor antagonist family.</text>
</comment>
<dbReference type="InterPro" id="IPR036513">
    <property type="entry name" value="STAS_dom_sf"/>
</dbReference>
<dbReference type="AlphaFoldDB" id="A0A1T4VXB7"/>
<dbReference type="PANTHER" id="PTHR33495:SF2">
    <property type="entry name" value="ANTI-SIGMA FACTOR ANTAGONIST TM_1081-RELATED"/>
    <property type="match status" value="1"/>
</dbReference>
<dbReference type="Pfam" id="PF01740">
    <property type="entry name" value="STAS"/>
    <property type="match status" value="1"/>
</dbReference>
<gene>
    <name evidence="4" type="ORF">SAMN02745111_01904</name>
</gene>
<evidence type="ECO:0000313" key="4">
    <source>
        <dbReference type="EMBL" id="SKA69634.1"/>
    </source>
</evidence>
<evidence type="ECO:0000256" key="1">
    <source>
        <dbReference type="ARBA" id="ARBA00009013"/>
    </source>
</evidence>